<protein>
    <submittedName>
        <fullName evidence="2">Uncharacterized protein</fullName>
    </submittedName>
</protein>
<dbReference type="EMBL" id="JAVHJO010000015">
    <property type="protein sequence ID" value="KAK6527778.1"/>
    <property type="molecule type" value="Genomic_DNA"/>
</dbReference>
<evidence type="ECO:0000256" key="1">
    <source>
        <dbReference type="SAM" id="MobiDB-lite"/>
    </source>
</evidence>
<proteinExistence type="predicted"/>
<keyword evidence="3" id="KW-1185">Reference proteome</keyword>
<gene>
    <name evidence="2" type="ORF">TWF694_004758</name>
</gene>
<name>A0AAV9WYN0_9PEZI</name>
<feature type="compositionally biased region" description="Polar residues" evidence="1">
    <location>
        <begin position="49"/>
        <end position="67"/>
    </location>
</feature>
<reference evidence="2 3" key="1">
    <citation type="submission" date="2019-10" db="EMBL/GenBank/DDBJ databases">
        <authorList>
            <person name="Palmer J.M."/>
        </authorList>
    </citation>
    <scope>NUCLEOTIDE SEQUENCE [LARGE SCALE GENOMIC DNA]</scope>
    <source>
        <strain evidence="2 3">TWF694</strain>
    </source>
</reference>
<feature type="region of interest" description="Disordered" evidence="1">
    <location>
        <begin position="49"/>
        <end position="74"/>
    </location>
</feature>
<evidence type="ECO:0000313" key="3">
    <source>
        <dbReference type="Proteomes" id="UP001365542"/>
    </source>
</evidence>
<sequence length="74" mass="8403">MPKTQNKDPSRQQCHQILLTAVEAEWMLDTGRYPGFAGYSLHMYKNYSRASRSNPHPRNKTPQQSASLPAPGKM</sequence>
<dbReference type="Proteomes" id="UP001365542">
    <property type="component" value="Unassembled WGS sequence"/>
</dbReference>
<dbReference type="AlphaFoldDB" id="A0AAV9WYN0"/>
<evidence type="ECO:0000313" key="2">
    <source>
        <dbReference type="EMBL" id="KAK6527778.1"/>
    </source>
</evidence>
<accession>A0AAV9WYN0</accession>
<organism evidence="2 3">
    <name type="scientific">Orbilia ellipsospora</name>
    <dbReference type="NCBI Taxonomy" id="2528407"/>
    <lineage>
        <taxon>Eukaryota</taxon>
        <taxon>Fungi</taxon>
        <taxon>Dikarya</taxon>
        <taxon>Ascomycota</taxon>
        <taxon>Pezizomycotina</taxon>
        <taxon>Orbiliomycetes</taxon>
        <taxon>Orbiliales</taxon>
        <taxon>Orbiliaceae</taxon>
        <taxon>Orbilia</taxon>
    </lineage>
</organism>
<comment type="caution">
    <text evidence="2">The sequence shown here is derived from an EMBL/GenBank/DDBJ whole genome shotgun (WGS) entry which is preliminary data.</text>
</comment>